<keyword evidence="7" id="KW-0675">Receptor</keyword>
<dbReference type="PATRIC" id="fig|1121448.10.peg.2937"/>
<dbReference type="AlphaFoldDB" id="T2GDP9"/>
<proteinExistence type="predicted"/>
<keyword evidence="8" id="KW-0325">Glycoprotein</keyword>
<feature type="transmembrane region" description="Helical" evidence="10">
    <location>
        <begin position="199"/>
        <end position="219"/>
    </location>
</feature>
<evidence type="ECO:0000313" key="13">
    <source>
        <dbReference type="EMBL" id="AGW14700.1"/>
    </source>
</evidence>
<dbReference type="Pfam" id="PF00060">
    <property type="entry name" value="Lig_chan"/>
    <property type="match status" value="1"/>
</dbReference>
<accession>T2GDP9</accession>
<dbReference type="EMBL" id="CP006585">
    <property type="protein sequence ID" value="AGW14700.1"/>
    <property type="molecule type" value="Genomic_DNA"/>
</dbReference>
<protein>
    <submittedName>
        <fullName evidence="13">Putative extracellular solute-binding protein</fullName>
    </submittedName>
</protein>
<reference evidence="13 14" key="1">
    <citation type="journal article" date="2013" name="J. Bacteriol.">
        <title>Roles of HynAB and Ech, the only two hydrogenases found in the model sulfate reducer Desulfovibrio gigas.</title>
        <authorList>
            <person name="Morais-Silva F.O."/>
            <person name="Santos C.I."/>
            <person name="Rodrigues R."/>
            <person name="Pereira I.A."/>
            <person name="Rodrigues-Pousada C."/>
        </authorList>
    </citation>
    <scope>NUCLEOTIDE SEQUENCE [LARGE SCALE GENOMIC DNA]</scope>
    <source>
        <strain evidence="14">ATCC 19364 / DSM 1382 / NCIMB 9332 / VKM B-1759</strain>
    </source>
</reference>
<dbReference type="KEGG" id="dgg:DGI_2976"/>
<evidence type="ECO:0000256" key="2">
    <source>
        <dbReference type="ARBA" id="ARBA00022448"/>
    </source>
</evidence>
<dbReference type="SMART" id="SM00079">
    <property type="entry name" value="PBPe"/>
    <property type="match status" value="1"/>
</dbReference>
<comment type="subcellular location">
    <subcellularLocation>
        <location evidence="1">Membrane</location>
        <topology evidence="1">Multi-pass membrane protein</topology>
    </subcellularLocation>
</comment>
<evidence type="ECO:0000256" key="6">
    <source>
        <dbReference type="ARBA" id="ARBA00023136"/>
    </source>
</evidence>
<dbReference type="Gene3D" id="1.10.287.70">
    <property type="match status" value="1"/>
</dbReference>
<dbReference type="Proteomes" id="UP000016587">
    <property type="component" value="Chromosome"/>
</dbReference>
<dbReference type="GO" id="GO:0016020">
    <property type="term" value="C:membrane"/>
    <property type="evidence" value="ECO:0007669"/>
    <property type="project" value="UniProtKB-SubCell"/>
</dbReference>
<dbReference type="Gene3D" id="3.40.190.10">
    <property type="entry name" value="Periplasmic binding protein-like II"/>
    <property type="match status" value="3"/>
</dbReference>
<keyword evidence="2" id="KW-0813">Transport</keyword>
<dbReference type="InterPro" id="IPR001320">
    <property type="entry name" value="Iontro_rcpt_C"/>
</dbReference>
<evidence type="ECO:0000256" key="4">
    <source>
        <dbReference type="ARBA" id="ARBA00022989"/>
    </source>
</evidence>
<dbReference type="Pfam" id="PF00497">
    <property type="entry name" value="SBP_bac_3"/>
    <property type="match status" value="1"/>
</dbReference>
<evidence type="ECO:0000256" key="10">
    <source>
        <dbReference type="SAM" id="Phobius"/>
    </source>
</evidence>
<dbReference type="SUPFAM" id="SSF53850">
    <property type="entry name" value="Periplasmic binding protein-like II"/>
    <property type="match status" value="1"/>
</dbReference>
<evidence type="ECO:0000256" key="8">
    <source>
        <dbReference type="ARBA" id="ARBA00023180"/>
    </source>
</evidence>
<gene>
    <name evidence="13" type="ORF">DGI_2976</name>
</gene>
<evidence type="ECO:0000256" key="9">
    <source>
        <dbReference type="ARBA" id="ARBA00023303"/>
    </source>
</evidence>
<dbReference type="STRING" id="1121448.DGI_2976"/>
<evidence type="ECO:0000259" key="12">
    <source>
        <dbReference type="SMART" id="SM00079"/>
    </source>
</evidence>
<evidence type="ECO:0000256" key="1">
    <source>
        <dbReference type="ARBA" id="ARBA00004141"/>
    </source>
</evidence>
<feature type="domain" description="Solute-binding protein family 3/N-terminal" evidence="11">
    <location>
        <begin position="55"/>
        <end position="380"/>
    </location>
</feature>
<evidence type="ECO:0000259" key="11">
    <source>
        <dbReference type="SMART" id="SM00062"/>
    </source>
</evidence>
<evidence type="ECO:0000256" key="7">
    <source>
        <dbReference type="ARBA" id="ARBA00023170"/>
    </source>
</evidence>
<evidence type="ECO:0000313" key="14">
    <source>
        <dbReference type="Proteomes" id="UP000016587"/>
    </source>
</evidence>
<dbReference type="InterPro" id="IPR001638">
    <property type="entry name" value="Solute-binding_3/MltF_N"/>
</dbReference>
<evidence type="ECO:0000256" key="5">
    <source>
        <dbReference type="ARBA" id="ARBA00023065"/>
    </source>
</evidence>
<keyword evidence="4 10" id="KW-1133">Transmembrane helix</keyword>
<dbReference type="InterPro" id="IPR015683">
    <property type="entry name" value="Ionotropic_Glu_rcpt"/>
</dbReference>
<dbReference type="OrthoDB" id="5419093at2"/>
<reference evidence="14" key="2">
    <citation type="submission" date="2013-07" db="EMBL/GenBank/DDBJ databases">
        <authorList>
            <person name="Morais-Silva F.O."/>
            <person name="Rezende A.M."/>
            <person name="Pimentel C."/>
            <person name="Resende D.M."/>
            <person name="Santos C.I."/>
            <person name="Clemente C."/>
            <person name="de Oliveira L.M."/>
            <person name="da Silva S.M."/>
            <person name="Costa D.A."/>
            <person name="Varela-Raposo A."/>
            <person name="Horacio E.C.A."/>
            <person name="Matos M."/>
            <person name="Flores O."/>
            <person name="Ruiz J.C."/>
            <person name="Rodrigues-Pousada C."/>
        </authorList>
    </citation>
    <scope>NUCLEOTIDE SEQUENCE [LARGE SCALE GENOMIC DNA]</scope>
    <source>
        <strain evidence="14">ATCC 19364 / DSM 1382 / NCIMB 9332 / VKM B-1759</strain>
    </source>
</reference>
<feature type="transmembrane region" description="Helical" evidence="10">
    <location>
        <begin position="166"/>
        <end position="187"/>
    </location>
</feature>
<sequence length="384" mass="42182">MHRPASSIRPGEPCFGWGSLLLVCILGGLCWLCLTWPATCAAQEAAAPPTPSSHTLLVGVTEAAPFAFKDATGEWTGIAVELWRDIMAHRQQPFTLQEMDLHALLQALEQGSIDAAVTALSITSSREQHMDFSTPYFDTDLAIAVPRQASSGVFLNVLEEIFSLDFLVYVGMMLLCALVAGCLVWLLERRVNPEQFRHGAAGVFDGIWWASVTMTTVGYGDAAPKSLPARMVALFWMFSCVILVTVFTASITTTLTVNRIGSRVNSVADLAAVHAGCLADSMGEELLQHLRVQPHRYQTLEAALADLQSGMLDALVHDRPLLQYALLRGWAKQVVILPTVVENDNYGFAFPAHSPLRKRVNVELLRLRANRTYWENLTAKFLGT</sequence>
<keyword evidence="9" id="KW-0407">Ion channel</keyword>
<keyword evidence="14" id="KW-1185">Reference proteome</keyword>
<dbReference type="SMART" id="SM00062">
    <property type="entry name" value="PBPb"/>
    <property type="match status" value="1"/>
</dbReference>
<keyword evidence="3 10" id="KW-0812">Transmembrane</keyword>
<keyword evidence="5" id="KW-0406">Ion transport</keyword>
<dbReference type="RefSeq" id="WP_021761767.1">
    <property type="nucleotide sequence ID" value="NC_022444.1"/>
</dbReference>
<keyword evidence="6 10" id="KW-0472">Membrane</keyword>
<dbReference type="HOGENOM" id="CLU_019602_21_0_7"/>
<feature type="domain" description="Ionotropic glutamate receptor C-terminal" evidence="12">
    <location>
        <begin position="55"/>
        <end position="379"/>
    </location>
</feature>
<dbReference type="PANTHER" id="PTHR18966">
    <property type="entry name" value="IONOTROPIC GLUTAMATE RECEPTOR"/>
    <property type="match status" value="1"/>
</dbReference>
<dbReference type="eggNOG" id="COG0834">
    <property type="taxonomic scope" value="Bacteria"/>
</dbReference>
<dbReference type="GO" id="GO:0015276">
    <property type="term" value="F:ligand-gated monoatomic ion channel activity"/>
    <property type="evidence" value="ECO:0007669"/>
    <property type="project" value="InterPro"/>
</dbReference>
<feature type="transmembrane region" description="Helical" evidence="10">
    <location>
        <begin position="231"/>
        <end position="257"/>
    </location>
</feature>
<organism evidence="13 14">
    <name type="scientific">Megalodesulfovibrio gigas (strain ATCC 19364 / DSM 1382 / NCIMB 9332 / VKM B-1759)</name>
    <name type="common">Desulfovibrio gigas</name>
    <dbReference type="NCBI Taxonomy" id="1121448"/>
    <lineage>
        <taxon>Bacteria</taxon>
        <taxon>Pseudomonadati</taxon>
        <taxon>Thermodesulfobacteriota</taxon>
        <taxon>Desulfovibrionia</taxon>
        <taxon>Desulfovibrionales</taxon>
        <taxon>Desulfovibrionaceae</taxon>
        <taxon>Megalodesulfovibrio</taxon>
    </lineage>
</organism>
<dbReference type="SUPFAM" id="SSF81324">
    <property type="entry name" value="Voltage-gated potassium channels"/>
    <property type="match status" value="1"/>
</dbReference>
<name>T2GDP9_MEGG1</name>
<evidence type="ECO:0000256" key="3">
    <source>
        <dbReference type="ARBA" id="ARBA00022692"/>
    </source>
</evidence>